<name>A0A382AWX9_9ZZZZ</name>
<evidence type="ECO:0000256" key="2">
    <source>
        <dbReference type="ARBA" id="ARBA00023239"/>
    </source>
</evidence>
<dbReference type="InterPro" id="IPR013785">
    <property type="entry name" value="Aldolase_TIM"/>
</dbReference>
<reference evidence="3" key="1">
    <citation type="submission" date="2018-05" db="EMBL/GenBank/DDBJ databases">
        <authorList>
            <person name="Lanie J.A."/>
            <person name="Ng W.-L."/>
            <person name="Kazmierczak K.M."/>
            <person name="Andrzejewski T.M."/>
            <person name="Davidsen T.M."/>
            <person name="Wayne K.J."/>
            <person name="Tettelin H."/>
            <person name="Glass J.I."/>
            <person name="Rusch D."/>
            <person name="Podicherti R."/>
            <person name="Tsui H.-C.T."/>
            <person name="Winkler M.E."/>
        </authorList>
    </citation>
    <scope>NUCLEOTIDE SEQUENCE</scope>
</reference>
<sequence length="318" mass="36193">MDISSINVINGPINSSYIIHFHKIRDYMTRDQIKVAEIFYSIQGEGKWAGVPSVFLRTFGCNFTCAGFGLPRGERTTEPEEIAEHVADFKVYEELPLASTGCDSYASWHPKFKHMSPLMSIDEIANKMHELIPNNTWTQPGGDDIHLILTGGEPLLGWQKAYPELLLKCMKNGLRNITIETNGTQKIDPLLSGFFFHQFTKQDKLHHKLTFSVSPKLSVSGESWDKAIKPDIINSYQQYGYTYLKFVVATKEDVEEVEQATNEYRKAGFTGYVYLMPVGGVYDQYAMNSTKVAELAMKKGYRYSPRLQVDIWRNAWGT</sequence>
<evidence type="ECO:0000313" key="3">
    <source>
        <dbReference type="EMBL" id="SVB05884.1"/>
    </source>
</evidence>
<dbReference type="AlphaFoldDB" id="A0A382AWX9"/>
<accession>A0A382AWX9</accession>
<keyword evidence="1" id="KW-0004">4Fe-4S</keyword>
<dbReference type="SUPFAM" id="SSF102114">
    <property type="entry name" value="Radical SAM enzymes"/>
    <property type="match status" value="1"/>
</dbReference>
<dbReference type="PANTHER" id="PTHR42836">
    <property type="entry name" value="7-CARBOXY-7-DEAZAGUANINE SYNTHASE"/>
    <property type="match status" value="1"/>
</dbReference>
<dbReference type="PANTHER" id="PTHR42836:SF1">
    <property type="entry name" value="7-CARBOXY-7-DEAZAGUANINE SYNTHASE"/>
    <property type="match status" value="1"/>
</dbReference>
<proteinExistence type="inferred from homology"/>
<keyword evidence="1" id="KW-0411">Iron-sulfur</keyword>
<dbReference type="InterPro" id="IPR058240">
    <property type="entry name" value="rSAM_sf"/>
</dbReference>
<dbReference type="GO" id="GO:0051539">
    <property type="term" value="F:4 iron, 4 sulfur cluster binding"/>
    <property type="evidence" value="ECO:0007669"/>
    <property type="project" value="UniProtKB-KW"/>
</dbReference>
<keyword evidence="1" id="KW-0479">Metal-binding</keyword>
<evidence type="ECO:0000256" key="1">
    <source>
        <dbReference type="ARBA" id="ARBA00022485"/>
    </source>
</evidence>
<dbReference type="HAMAP" id="MF_00917">
    <property type="entry name" value="QueE"/>
    <property type="match status" value="1"/>
</dbReference>
<keyword evidence="1" id="KW-0408">Iron</keyword>
<evidence type="ECO:0008006" key="4">
    <source>
        <dbReference type="Google" id="ProtNLM"/>
    </source>
</evidence>
<protein>
    <recommendedName>
        <fullName evidence="4">Radical SAM core domain-containing protein</fullName>
    </recommendedName>
</protein>
<organism evidence="3">
    <name type="scientific">marine metagenome</name>
    <dbReference type="NCBI Taxonomy" id="408172"/>
    <lineage>
        <taxon>unclassified sequences</taxon>
        <taxon>metagenomes</taxon>
        <taxon>ecological metagenomes</taxon>
    </lineage>
</organism>
<keyword evidence="2" id="KW-0456">Lyase</keyword>
<dbReference type="Gene3D" id="3.20.20.70">
    <property type="entry name" value="Aldolase class I"/>
    <property type="match status" value="1"/>
</dbReference>
<dbReference type="GO" id="GO:0016829">
    <property type="term" value="F:lyase activity"/>
    <property type="evidence" value="ECO:0007669"/>
    <property type="project" value="UniProtKB-KW"/>
</dbReference>
<gene>
    <name evidence="3" type="ORF">METZ01_LOCUS158738</name>
</gene>
<dbReference type="InterPro" id="IPR024924">
    <property type="entry name" value="7-CO-7-deazaguanine_synth-like"/>
</dbReference>
<dbReference type="EMBL" id="UINC01027141">
    <property type="protein sequence ID" value="SVB05884.1"/>
    <property type="molecule type" value="Genomic_DNA"/>
</dbReference>